<keyword evidence="2" id="KW-0805">Transcription regulation</keyword>
<accession>A0A2T9IYS3</accession>
<evidence type="ECO:0000259" key="5">
    <source>
        <dbReference type="PROSITE" id="PS50931"/>
    </source>
</evidence>
<dbReference type="EMBL" id="QDKP01000063">
    <property type="protein sequence ID" value="PVM72353.1"/>
    <property type="molecule type" value="Genomic_DNA"/>
</dbReference>
<sequence length="307" mass="33364">MVQGSLTELDAVLMVARRGKFRTAALELGMSTTALSNAIVKLERSLGVRLFNRTTRSVSLTEAGQQFVAQVAPAVRDIHEAMDIARSQKTAPSGTLRINAFPTAAREIFSWLVLPFLRVHPQVHIDIVTEGRLVDIVEGGFDFGVRSADLVPVDMIALRLGGARRNVVVGSPGYLKAHGTPVIPQDLAEHSCLRVRLPNGAIYRWPFEKDGQSVQIDVEGAVTLDEASLARTAALASVGLTLAMESDVRDDIEAGRLVRVLEDWTPSLSPLSLYYPSRRNPTAAFKAFVDFARRHSGTSDALRPSIG</sequence>
<dbReference type="InterPro" id="IPR036388">
    <property type="entry name" value="WH-like_DNA-bd_sf"/>
</dbReference>
<evidence type="ECO:0000256" key="2">
    <source>
        <dbReference type="ARBA" id="ARBA00023015"/>
    </source>
</evidence>
<dbReference type="CDD" id="cd08474">
    <property type="entry name" value="PBP2_CrgA_like_5"/>
    <property type="match status" value="1"/>
</dbReference>
<dbReference type="PANTHER" id="PTHR30537:SF5">
    <property type="entry name" value="HTH-TYPE TRANSCRIPTIONAL ACTIVATOR TTDR-RELATED"/>
    <property type="match status" value="1"/>
</dbReference>
<dbReference type="InterPro" id="IPR005119">
    <property type="entry name" value="LysR_subst-bd"/>
</dbReference>
<dbReference type="Gene3D" id="1.10.10.10">
    <property type="entry name" value="Winged helix-like DNA-binding domain superfamily/Winged helix DNA-binding domain"/>
    <property type="match status" value="1"/>
</dbReference>
<dbReference type="PROSITE" id="PS50931">
    <property type="entry name" value="HTH_LYSR"/>
    <property type="match status" value="1"/>
</dbReference>
<comment type="caution">
    <text evidence="6">The sequence shown here is derived from an EMBL/GenBank/DDBJ whole genome shotgun (WGS) entry which is preliminary data.</text>
</comment>
<evidence type="ECO:0000256" key="3">
    <source>
        <dbReference type="ARBA" id="ARBA00023125"/>
    </source>
</evidence>
<accession>A0A2T9JV97</accession>
<protein>
    <submittedName>
        <fullName evidence="6">LysR family transcriptional regulator</fullName>
    </submittedName>
</protein>
<dbReference type="Pfam" id="PF00126">
    <property type="entry name" value="HTH_1"/>
    <property type="match status" value="1"/>
</dbReference>
<dbReference type="FunFam" id="1.10.10.10:FF:000001">
    <property type="entry name" value="LysR family transcriptional regulator"/>
    <property type="match status" value="1"/>
</dbReference>
<keyword evidence="4" id="KW-0804">Transcription</keyword>
<evidence type="ECO:0000256" key="1">
    <source>
        <dbReference type="ARBA" id="ARBA00009437"/>
    </source>
</evidence>
<dbReference type="SUPFAM" id="SSF53850">
    <property type="entry name" value="Periplasmic binding protein-like II"/>
    <property type="match status" value="1"/>
</dbReference>
<dbReference type="Gene3D" id="3.40.190.290">
    <property type="match status" value="1"/>
</dbReference>
<reference evidence="6 7" key="1">
    <citation type="submission" date="2018-04" db="EMBL/GenBank/DDBJ databases">
        <title>The genome sequence of Caulobacter sp. 736.</title>
        <authorList>
            <person name="Gao J."/>
            <person name="Sun J."/>
        </authorList>
    </citation>
    <scope>NUCLEOTIDE SEQUENCE [LARGE SCALE GENOMIC DNA]</scope>
    <source>
        <strain evidence="6 7">736</strain>
    </source>
</reference>
<proteinExistence type="inferred from homology"/>
<dbReference type="InterPro" id="IPR036390">
    <property type="entry name" value="WH_DNA-bd_sf"/>
</dbReference>
<evidence type="ECO:0000313" key="6">
    <source>
        <dbReference type="EMBL" id="PVM72353.1"/>
    </source>
</evidence>
<dbReference type="AlphaFoldDB" id="A0A2T9JV97"/>
<keyword evidence="7" id="KW-1185">Reference proteome</keyword>
<feature type="domain" description="HTH lysR-type" evidence="5">
    <location>
        <begin position="1"/>
        <end position="61"/>
    </location>
</feature>
<keyword evidence="3" id="KW-0238">DNA-binding</keyword>
<gene>
    <name evidence="6" type="ORF">DDF65_22520</name>
</gene>
<organism evidence="6 7">
    <name type="scientific">Caulobacter radicis</name>
    <dbReference type="NCBI Taxonomy" id="2172650"/>
    <lineage>
        <taxon>Bacteria</taxon>
        <taxon>Pseudomonadati</taxon>
        <taxon>Pseudomonadota</taxon>
        <taxon>Alphaproteobacteria</taxon>
        <taxon>Caulobacterales</taxon>
        <taxon>Caulobacteraceae</taxon>
        <taxon>Caulobacter</taxon>
    </lineage>
</organism>
<dbReference type="Pfam" id="PF03466">
    <property type="entry name" value="LysR_substrate"/>
    <property type="match status" value="1"/>
</dbReference>
<dbReference type="PANTHER" id="PTHR30537">
    <property type="entry name" value="HTH-TYPE TRANSCRIPTIONAL REGULATOR"/>
    <property type="match status" value="1"/>
</dbReference>
<dbReference type="SUPFAM" id="SSF46785">
    <property type="entry name" value="Winged helix' DNA-binding domain"/>
    <property type="match status" value="1"/>
</dbReference>
<dbReference type="InterPro" id="IPR000847">
    <property type="entry name" value="LysR_HTH_N"/>
</dbReference>
<dbReference type="InterPro" id="IPR058163">
    <property type="entry name" value="LysR-type_TF_proteobact-type"/>
</dbReference>
<comment type="similarity">
    <text evidence="1">Belongs to the LysR transcriptional regulatory family.</text>
</comment>
<dbReference type="GO" id="GO:0003700">
    <property type="term" value="F:DNA-binding transcription factor activity"/>
    <property type="evidence" value="ECO:0007669"/>
    <property type="project" value="InterPro"/>
</dbReference>
<dbReference type="Proteomes" id="UP000244913">
    <property type="component" value="Unassembled WGS sequence"/>
</dbReference>
<evidence type="ECO:0000256" key="4">
    <source>
        <dbReference type="ARBA" id="ARBA00023163"/>
    </source>
</evidence>
<dbReference type="RefSeq" id="WP_116490040.1">
    <property type="nucleotide sequence ID" value="NZ_QDKO01000025.1"/>
</dbReference>
<evidence type="ECO:0000313" key="7">
    <source>
        <dbReference type="Proteomes" id="UP000244913"/>
    </source>
</evidence>
<dbReference type="GO" id="GO:0003677">
    <property type="term" value="F:DNA binding"/>
    <property type="evidence" value="ECO:0007669"/>
    <property type="project" value="UniProtKB-KW"/>
</dbReference>
<name>A0A2T9JV97_9CAUL</name>